<dbReference type="AlphaFoldDB" id="A0AAC8VCR2"/>
<evidence type="ECO:0000313" key="2">
    <source>
        <dbReference type="Proteomes" id="UP000242800"/>
    </source>
</evidence>
<protein>
    <submittedName>
        <fullName evidence="1">Uncharacterized protein</fullName>
    </submittedName>
</protein>
<dbReference type="Proteomes" id="UP000242800">
    <property type="component" value="Chromosome"/>
</dbReference>
<name>A0AAC8VCR2_9GAMM</name>
<evidence type="ECO:0000313" key="1">
    <source>
        <dbReference type="EMBL" id="ALB01343.1"/>
    </source>
</evidence>
<reference evidence="1 2" key="1">
    <citation type="journal article" date="2016" name="Int. J. Syst. Evol. Microbiol.">
        <title>Reclassification of Wolbachia persica as Francisella persica comb. nov. and emended description of the family Francisellaceae.</title>
        <authorList>
            <person name="Larson M.A."/>
            <person name="Nalbantoglu U."/>
            <person name="Sayood K."/>
            <person name="Zentz E.B."/>
            <person name="Cer R.Z."/>
            <person name="Iwen P.C."/>
            <person name="Francesconi S.C."/>
            <person name="Bishop-Lilly K.A."/>
            <person name="Mokashi V.P."/>
            <person name="Sjostedt A."/>
            <person name="Hinrichs S.H."/>
        </authorList>
    </citation>
    <scope>NUCLEOTIDE SEQUENCE [LARGE SCALE GENOMIC DNA]</scope>
    <source>
        <strain evidence="1 2">FSC845</strain>
    </source>
</reference>
<keyword evidence="2" id="KW-1185">Reference proteome</keyword>
<dbReference type="EMBL" id="CP012505">
    <property type="protein sequence ID" value="ALB01343.1"/>
    <property type="molecule type" value="Genomic_DNA"/>
</dbReference>
<organism evidence="1 2">
    <name type="scientific">Francisella persica ATCC VR-331</name>
    <dbReference type="NCBI Taxonomy" id="1086726"/>
    <lineage>
        <taxon>Bacteria</taxon>
        <taxon>Pseudomonadati</taxon>
        <taxon>Pseudomonadota</taxon>
        <taxon>Gammaproteobacteria</taxon>
        <taxon>Thiotrichales</taxon>
        <taxon>Francisellaceae</taxon>
        <taxon>Francisella</taxon>
    </lineage>
</organism>
<gene>
    <name evidence="1" type="ORF">ACH24_00730</name>
</gene>
<dbReference type="KEGG" id="fper:ACH24_00730"/>
<proteinExistence type="predicted"/>
<sequence length="59" mass="6708">MLSALAHNVEAIADECKDFKHLMVTKIADLYQSPKKQIISFGARYLKGIKITFKDELPK</sequence>
<accession>A0AAC8VCR2</accession>